<protein>
    <submittedName>
        <fullName evidence="1">Uncharacterized protein</fullName>
    </submittedName>
</protein>
<sequence length="68" mass="7756">MQQGYNYSVNLFLLIKCILKYKCCNILLYPGPCKFILNCTGQSLSSTKCPSKKSGTHLMFERNPRESC</sequence>
<dbReference type="AlphaFoldDB" id="A0A0A9C3S8"/>
<reference evidence="1" key="1">
    <citation type="submission" date="2014-09" db="EMBL/GenBank/DDBJ databases">
        <authorList>
            <person name="Magalhaes I.L.F."/>
            <person name="Oliveira U."/>
            <person name="Santos F.R."/>
            <person name="Vidigal T.H.D.A."/>
            <person name="Brescovit A.D."/>
            <person name="Santos A.J."/>
        </authorList>
    </citation>
    <scope>NUCLEOTIDE SEQUENCE</scope>
    <source>
        <tissue evidence="1">Shoot tissue taken approximately 20 cm above the soil surface</tissue>
    </source>
</reference>
<proteinExistence type="predicted"/>
<dbReference type="EMBL" id="GBRH01226936">
    <property type="protein sequence ID" value="JAD70959.1"/>
    <property type="molecule type" value="Transcribed_RNA"/>
</dbReference>
<evidence type="ECO:0000313" key="1">
    <source>
        <dbReference type="EMBL" id="JAD70959.1"/>
    </source>
</evidence>
<organism evidence="1">
    <name type="scientific">Arundo donax</name>
    <name type="common">Giant reed</name>
    <name type="synonym">Donax arundinaceus</name>
    <dbReference type="NCBI Taxonomy" id="35708"/>
    <lineage>
        <taxon>Eukaryota</taxon>
        <taxon>Viridiplantae</taxon>
        <taxon>Streptophyta</taxon>
        <taxon>Embryophyta</taxon>
        <taxon>Tracheophyta</taxon>
        <taxon>Spermatophyta</taxon>
        <taxon>Magnoliopsida</taxon>
        <taxon>Liliopsida</taxon>
        <taxon>Poales</taxon>
        <taxon>Poaceae</taxon>
        <taxon>PACMAD clade</taxon>
        <taxon>Arundinoideae</taxon>
        <taxon>Arundineae</taxon>
        <taxon>Arundo</taxon>
    </lineage>
</organism>
<accession>A0A0A9C3S8</accession>
<reference evidence="1" key="2">
    <citation type="journal article" date="2015" name="Data Brief">
        <title>Shoot transcriptome of the giant reed, Arundo donax.</title>
        <authorList>
            <person name="Barrero R.A."/>
            <person name="Guerrero F.D."/>
            <person name="Moolhuijzen P."/>
            <person name="Goolsby J.A."/>
            <person name="Tidwell J."/>
            <person name="Bellgard S.E."/>
            <person name="Bellgard M.I."/>
        </authorList>
    </citation>
    <scope>NUCLEOTIDE SEQUENCE</scope>
    <source>
        <tissue evidence="1">Shoot tissue taken approximately 20 cm above the soil surface</tissue>
    </source>
</reference>
<name>A0A0A9C3S8_ARUDO</name>